<dbReference type="PANTHER" id="PTHR23501">
    <property type="entry name" value="MAJOR FACILITATOR SUPERFAMILY"/>
    <property type="match status" value="1"/>
</dbReference>
<feature type="transmembrane region" description="Helical" evidence="8">
    <location>
        <begin position="298"/>
        <end position="321"/>
    </location>
</feature>
<feature type="transmembrane region" description="Helical" evidence="8">
    <location>
        <begin position="12"/>
        <end position="36"/>
    </location>
</feature>
<keyword evidence="4" id="KW-1003">Cell membrane</keyword>
<keyword evidence="6 8" id="KW-1133">Transmembrane helix</keyword>
<evidence type="ECO:0000313" key="10">
    <source>
        <dbReference type="EMBL" id="MDA0159144.1"/>
    </source>
</evidence>
<reference evidence="10" key="1">
    <citation type="submission" date="2022-10" db="EMBL/GenBank/DDBJ databases">
        <title>The WGS of Solirubrobacter ginsenosidimutans DSM 21036.</title>
        <authorList>
            <person name="Jiang Z."/>
        </authorList>
    </citation>
    <scope>NUCLEOTIDE SEQUENCE</scope>
    <source>
        <strain evidence="10">DSM 21036</strain>
    </source>
</reference>
<keyword evidence="3" id="KW-0813">Transport</keyword>
<feature type="transmembrane region" description="Helical" evidence="8">
    <location>
        <begin position="48"/>
        <end position="67"/>
    </location>
</feature>
<keyword evidence="5 8" id="KW-0812">Transmembrane</keyword>
<evidence type="ECO:0000256" key="4">
    <source>
        <dbReference type="ARBA" id="ARBA00022475"/>
    </source>
</evidence>
<evidence type="ECO:0000256" key="7">
    <source>
        <dbReference type="ARBA" id="ARBA00023136"/>
    </source>
</evidence>
<sequence length="460" mass="48329">MTTETLSQRQILVAFGAIMLATLLSALDQTIVATALPEIADDLNGFDNLSWVVTAYLLSTTVTVPLYGKLSDLYGRRRLFIVSITIFLVGSALCGLSQSIGQLIAFRALQGIGAGGLIPLSQAAIADLFSPRERGRYQGYVGAMWATAAVAGPLLGGTLTDSASWRWIFLINLPLGIVALAVVVKTMRIQHTPREHSIDYAGALALSIGVTAVLLASAWGGSSYAWDSPEVIAAAVIGVTGLALFAFIERRVSEPLLPLDLFRGKTFSVSTAAALLIGGVLFGITIYVPVYVQRVLGASATSSGVVLIPLSFGWVLASFASGQYISRTGRYKIFPIAGSILVLAGCILLTLVGKDTSRIVVTLDLTVVGLGMGTMFQTFVIATQNRVDMSEIGVATAAIQFFRSMGGSLAVAGLGALLTARLAGGLDHATHAVFVAIVPLASLTVVLAFMLPEHELRTTH</sequence>
<comment type="caution">
    <text evidence="10">The sequence shown here is derived from an EMBL/GenBank/DDBJ whole genome shotgun (WGS) entry which is preliminary data.</text>
</comment>
<gene>
    <name evidence="10" type="ORF">OM076_02610</name>
</gene>
<organism evidence="10 11">
    <name type="scientific">Solirubrobacter ginsenosidimutans</name>
    <dbReference type="NCBI Taxonomy" id="490573"/>
    <lineage>
        <taxon>Bacteria</taxon>
        <taxon>Bacillati</taxon>
        <taxon>Actinomycetota</taxon>
        <taxon>Thermoleophilia</taxon>
        <taxon>Solirubrobacterales</taxon>
        <taxon>Solirubrobacteraceae</taxon>
        <taxon>Solirubrobacter</taxon>
    </lineage>
</organism>
<feature type="domain" description="Major facilitator superfamily (MFS) profile" evidence="9">
    <location>
        <begin position="14"/>
        <end position="456"/>
    </location>
</feature>
<evidence type="ECO:0000256" key="5">
    <source>
        <dbReference type="ARBA" id="ARBA00022692"/>
    </source>
</evidence>
<dbReference type="AlphaFoldDB" id="A0A9X3MMU6"/>
<comment type="subcellular location">
    <subcellularLocation>
        <location evidence="1">Cell membrane</location>
        <topology evidence="1">Multi-pass membrane protein</topology>
    </subcellularLocation>
</comment>
<feature type="transmembrane region" description="Helical" evidence="8">
    <location>
        <begin position="167"/>
        <end position="186"/>
    </location>
</feature>
<feature type="transmembrane region" description="Helical" evidence="8">
    <location>
        <begin position="333"/>
        <end position="353"/>
    </location>
</feature>
<dbReference type="PROSITE" id="PS50850">
    <property type="entry name" value="MFS"/>
    <property type="match status" value="1"/>
</dbReference>
<dbReference type="GO" id="GO:0005886">
    <property type="term" value="C:plasma membrane"/>
    <property type="evidence" value="ECO:0007669"/>
    <property type="project" value="UniProtKB-SubCell"/>
</dbReference>
<feature type="transmembrane region" description="Helical" evidence="8">
    <location>
        <begin position="359"/>
        <end position="380"/>
    </location>
</feature>
<dbReference type="InterPro" id="IPR011701">
    <property type="entry name" value="MFS"/>
</dbReference>
<dbReference type="InterPro" id="IPR036259">
    <property type="entry name" value="MFS_trans_sf"/>
</dbReference>
<dbReference type="CDD" id="cd17502">
    <property type="entry name" value="MFS_Azr1_MDR_like"/>
    <property type="match status" value="1"/>
</dbReference>
<accession>A0A9X3MMU6</accession>
<evidence type="ECO:0000256" key="3">
    <source>
        <dbReference type="ARBA" id="ARBA00022448"/>
    </source>
</evidence>
<feature type="transmembrane region" description="Helical" evidence="8">
    <location>
        <begin position="104"/>
        <end position="125"/>
    </location>
</feature>
<evidence type="ECO:0000256" key="2">
    <source>
        <dbReference type="ARBA" id="ARBA00007520"/>
    </source>
</evidence>
<dbReference type="SUPFAM" id="SSF103473">
    <property type="entry name" value="MFS general substrate transporter"/>
    <property type="match status" value="1"/>
</dbReference>
<feature type="transmembrane region" description="Helical" evidence="8">
    <location>
        <begin position="198"/>
        <end position="219"/>
    </location>
</feature>
<evidence type="ECO:0000256" key="8">
    <source>
        <dbReference type="SAM" id="Phobius"/>
    </source>
</evidence>
<dbReference type="Gene3D" id="1.20.1250.20">
    <property type="entry name" value="MFS general substrate transporter like domains"/>
    <property type="match status" value="1"/>
</dbReference>
<dbReference type="EMBL" id="JAPDOD010000002">
    <property type="protein sequence ID" value="MDA0159144.1"/>
    <property type="molecule type" value="Genomic_DNA"/>
</dbReference>
<dbReference type="PANTHER" id="PTHR23501:SF197">
    <property type="entry name" value="COMD"/>
    <property type="match status" value="1"/>
</dbReference>
<name>A0A9X3MMU6_9ACTN</name>
<keyword evidence="7 8" id="KW-0472">Membrane</keyword>
<dbReference type="Proteomes" id="UP001149140">
    <property type="component" value="Unassembled WGS sequence"/>
</dbReference>
<dbReference type="RefSeq" id="WP_270037816.1">
    <property type="nucleotide sequence ID" value="NZ_JAPDOD010000002.1"/>
</dbReference>
<keyword evidence="11" id="KW-1185">Reference proteome</keyword>
<feature type="transmembrane region" description="Helical" evidence="8">
    <location>
        <begin position="401"/>
        <end position="423"/>
    </location>
</feature>
<dbReference type="FunFam" id="1.20.1720.10:FF:000004">
    <property type="entry name" value="EmrB/QacA family drug resistance transporter"/>
    <property type="match status" value="1"/>
</dbReference>
<evidence type="ECO:0000259" key="9">
    <source>
        <dbReference type="PROSITE" id="PS50850"/>
    </source>
</evidence>
<dbReference type="NCBIfam" id="TIGR00711">
    <property type="entry name" value="efflux_EmrB"/>
    <property type="match status" value="1"/>
</dbReference>
<dbReference type="Gene3D" id="1.20.1720.10">
    <property type="entry name" value="Multidrug resistance protein D"/>
    <property type="match status" value="1"/>
</dbReference>
<evidence type="ECO:0000313" key="11">
    <source>
        <dbReference type="Proteomes" id="UP001149140"/>
    </source>
</evidence>
<evidence type="ECO:0000256" key="1">
    <source>
        <dbReference type="ARBA" id="ARBA00004651"/>
    </source>
</evidence>
<dbReference type="GO" id="GO:0022857">
    <property type="term" value="F:transmembrane transporter activity"/>
    <property type="evidence" value="ECO:0007669"/>
    <property type="project" value="InterPro"/>
</dbReference>
<dbReference type="Pfam" id="PF07690">
    <property type="entry name" value="MFS_1"/>
    <property type="match status" value="1"/>
</dbReference>
<feature type="transmembrane region" description="Helical" evidence="8">
    <location>
        <begin position="137"/>
        <end position="155"/>
    </location>
</feature>
<feature type="transmembrane region" description="Helical" evidence="8">
    <location>
        <begin position="269"/>
        <end position="292"/>
    </location>
</feature>
<proteinExistence type="inferred from homology"/>
<dbReference type="InterPro" id="IPR004638">
    <property type="entry name" value="EmrB-like"/>
</dbReference>
<dbReference type="InterPro" id="IPR020846">
    <property type="entry name" value="MFS_dom"/>
</dbReference>
<evidence type="ECO:0000256" key="6">
    <source>
        <dbReference type="ARBA" id="ARBA00022989"/>
    </source>
</evidence>
<protein>
    <submittedName>
        <fullName evidence="10">MFS transporter</fullName>
    </submittedName>
</protein>
<dbReference type="PRINTS" id="PR01036">
    <property type="entry name" value="TCRTETB"/>
</dbReference>
<feature type="transmembrane region" description="Helical" evidence="8">
    <location>
        <begin position="231"/>
        <end position="248"/>
    </location>
</feature>
<comment type="similarity">
    <text evidence="2">Belongs to the major facilitator superfamily. TCR/Tet family.</text>
</comment>
<feature type="transmembrane region" description="Helical" evidence="8">
    <location>
        <begin position="79"/>
        <end position="98"/>
    </location>
</feature>
<feature type="transmembrane region" description="Helical" evidence="8">
    <location>
        <begin position="429"/>
        <end position="451"/>
    </location>
</feature>